<keyword evidence="1" id="KW-0472">Membrane</keyword>
<comment type="caution">
    <text evidence="2">The sequence shown here is derived from an EMBL/GenBank/DDBJ whole genome shotgun (WGS) entry which is preliminary data.</text>
</comment>
<evidence type="ECO:0000313" key="2">
    <source>
        <dbReference type="EMBL" id="KAI8040163.1"/>
    </source>
</evidence>
<dbReference type="Proteomes" id="UP001059596">
    <property type="component" value="Unassembled WGS sequence"/>
</dbReference>
<evidence type="ECO:0000313" key="3">
    <source>
        <dbReference type="Proteomes" id="UP001059596"/>
    </source>
</evidence>
<organism evidence="2 3">
    <name type="scientific">Drosophila gunungcola</name>
    <name type="common">fruit fly</name>
    <dbReference type="NCBI Taxonomy" id="103775"/>
    <lineage>
        <taxon>Eukaryota</taxon>
        <taxon>Metazoa</taxon>
        <taxon>Ecdysozoa</taxon>
        <taxon>Arthropoda</taxon>
        <taxon>Hexapoda</taxon>
        <taxon>Insecta</taxon>
        <taxon>Pterygota</taxon>
        <taxon>Neoptera</taxon>
        <taxon>Endopterygota</taxon>
        <taxon>Diptera</taxon>
        <taxon>Brachycera</taxon>
        <taxon>Muscomorpha</taxon>
        <taxon>Ephydroidea</taxon>
        <taxon>Drosophilidae</taxon>
        <taxon>Drosophila</taxon>
        <taxon>Sophophora</taxon>
    </lineage>
</organism>
<keyword evidence="3" id="KW-1185">Reference proteome</keyword>
<protein>
    <submittedName>
        <fullName evidence="2">Uncharacterized protein</fullName>
    </submittedName>
</protein>
<dbReference type="AlphaFoldDB" id="A0A9P9YP17"/>
<keyword evidence="1" id="KW-0812">Transmembrane</keyword>
<sequence>NESEISSSSRLPKGKINGQETTSLVLNYTFYLLMTCVNGFLIKMYVKTFNSQNDENLGTIPYRNNPIAISGWPCFAEIYRVLRFQRKYKIKATTSRGKINKDLFLDLR</sequence>
<name>A0A9P9YP17_9MUSC</name>
<feature type="transmembrane region" description="Helical" evidence="1">
    <location>
        <begin position="28"/>
        <end position="46"/>
    </location>
</feature>
<keyword evidence="1" id="KW-1133">Transmembrane helix</keyword>
<evidence type="ECO:0000256" key="1">
    <source>
        <dbReference type="SAM" id="Phobius"/>
    </source>
</evidence>
<proteinExistence type="predicted"/>
<accession>A0A9P9YP17</accession>
<gene>
    <name evidence="2" type="ORF">M5D96_007593</name>
</gene>
<dbReference type="EMBL" id="JAMKOV010000005">
    <property type="protein sequence ID" value="KAI8040163.1"/>
    <property type="molecule type" value="Genomic_DNA"/>
</dbReference>
<feature type="non-terminal residue" evidence="2">
    <location>
        <position position="108"/>
    </location>
</feature>
<reference evidence="2" key="1">
    <citation type="journal article" date="2023" name="Genome Biol. Evol.">
        <title>Long-read-based Genome Assembly of Drosophila gunungcola Reveals Fewer Chemosensory Genes in Flower-breeding Species.</title>
        <authorList>
            <person name="Negi A."/>
            <person name="Liao B.Y."/>
            <person name="Yeh S.D."/>
        </authorList>
    </citation>
    <scope>NUCLEOTIDE SEQUENCE</scope>
    <source>
        <strain evidence="2">Sukarami</strain>
    </source>
</reference>